<dbReference type="EMBL" id="VDHJ01000005">
    <property type="protein sequence ID" value="TNL98393.1"/>
    <property type="molecule type" value="Genomic_DNA"/>
</dbReference>
<keyword evidence="2" id="KW-1185">Reference proteome</keyword>
<dbReference type="OrthoDB" id="4426339at2"/>
<evidence type="ECO:0000313" key="2">
    <source>
        <dbReference type="Proteomes" id="UP000312032"/>
    </source>
</evidence>
<protein>
    <recommendedName>
        <fullName evidence="3">TOMM leader peptide-binding protein</fullName>
    </recommendedName>
</protein>
<dbReference type="Proteomes" id="UP000312032">
    <property type="component" value="Unassembled WGS sequence"/>
</dbReference>
<reference evidence="1 2" key="1">
    <citation type="submission" date="2019-06" db="EMBL/GenBank/DDBJ databases">
        <authorList>
            <person name="Li J."/>
        </authorList>
    </citation>
    <scope>NUCLEOTIDE SEQUENCE [LARGE SCALE GENOMIC DNA]</scope>
    <source>
        <strain evidence="1 2">LMG 28165</strain>
    </source>
</reference>
<organism evidence="1 2">
    <name type="scientific">Corynebacterium tapiri</name>
    <dbReference type="NCBI Taxonomy" id="1448266"/>
    <lineage>
        <taxon>Bacteria</taxon>
        <taxon>Bacillati</taxon>
        <taxon>Actinomycetota</taxon>
        <taxon>Actinomycetes</taxon>
        <taxon>Mycobacteriales</taxon>
        <taxon>Corynebacteriaceae</taxon>
        <taxon>Corynebacterium</taxon>
    </lineage>
</organism>
<proteinExistence type="predicted"/>
<dbReference type="RefSeq" id="WP_139465238.1">
    <property type="nucleotide sequence ID" value="NZ_VDHJ01000005.1"/>
</dbReference>
<gene>
    <name evidence="1" type="ORF">FHE74_04130</name>
</gene>
<name>A0A5C4U3V1_9CORY</name>
<sequence length="274" mass="29250">MDPSFAIKLRPGAQILTRGRTAVQCGLDASRAGIIECSRPSVVARALRTAHRPTDCRALSQRLVQAGLDVTTAEQIVEDLVSHGILRPARRASVAVVGSTALAEAIRELCAQTGFVVRRPLGSEPTWDFLRGLSPSTPAVLVDQWGSNIETRAMAVRTHPNTVTAAALDHRGLVGPVRLDGRGACPMCVELTWVRNDPLFHLMARELEQPDQDPLAISATAATATAVVGALVEARSTPEVGTCWVIDPYDPVAAHRFVLPPHPGCPICFAARVA</sequence>
<dbReference type="AlphaFoldDB" id="A0A5C4U3V1"/>
<accession>A0A5C4U3V1</accession>
<evidence type="ECO:0008006" key="3">
    <source>
        <dbReference type="Google" id="ProtNLM"/>
    </source>
</evidence>
<dbReference type="Gene3D" id="3.40.50.720">
    <property type="entry name" value="NAD(P)-binding Rossmann-like Domain"/>
    <property type="match status" value="1"/>
</dbReference>
<evidence type="ECO:0000313" key="1">
    <source>
        <dbReference type="EMBL" id="TNL98393.1"/>
    </source>
</evidence>
<comment type="caution">
    <text evidence="1">The sequence shown here is derived from an EMBL/GenBank/DDBJ whole genome shotgun (WGS) entry which is preliminary data.</text>
</comment>